<dbReference type="Gene3D" id="1.10.10.60">
    <property type="entry name" value="Homeodomain-like"/>
    <property type="match status" value="1"/>
</dbReference>
<evidence type="ECO:0000256" key="4">
    <source>
        <dbReference type="ARBA" id="ARBA00023125"/>
    </source>
</evidence>
<evidence type="ECO:0000256" key="6">
    <source>
        <dbReference type="PROSITE-ProRule" id="PRU00169"/>
    </source>
</evidence>
<reference evidence="10" key="1">
    <citation type="journal article" date="2019" name="Int. J. Syst. Evol. Microbiol.">
        <title>The Global Catalogue of Microorganisms (GCM) 10K type strain sequencing project: providing services to taxonomists for standard genome sequencing and annotation.</title>
        <authorList>
            <consortium name="The Broad Institute Genomics Platform"/>
            <consortium name="The Broad Institute Genome Sequencing Center for Infectious Disease"/>
            <person name="Wu L."/>
            <person name="Ma J."/>
        </authorList>
    </citation>
    <scope>NUCLEOTIDE SEQUENCE [LARGE SCALE GENOMIC DNA]</scope>
    <source>
        <strain evidence="10">IBRC 10765</strain>
    </source>
</reference>
<dbReference type="InterPro" id="IPR003593">
    <property type="entry name" value="AAA+_ATPase"/>
</dbReference>
<dbReference type="CDD" id="cd00009">
    <property type="entry name" value="AAA"/>
    <property type="match status" value="1"/>
</dbReference>
<dbReference type="Pfam" id="PF00072">
    <property type="entry name" value="Response_reg"/>
    <property type="match status" value="1"/>
</dbReference>
<name>A0ABV7ZZK6_9GAMM</name>
<protein>
    <submittedName>
        <fullName evidence="9">Sigma-54-dependent transcriptional regulator</fullName>
    </submittedName>
</protein>
<dbReference type="CDD" id="cd17549">
    <property type="entry name" value="REC_DctD-like"/>
    <property type="match status" value="1"/>
</dbReference>
<feature type="domain" description="Response regulatory" evidence="8">
    <location>
        <begin position="13"/>
        <end position="127"/>
    </location>
</feature>
<evidence type="ECO:0000313" key="9">
    <source>
        <dbReference type="EMBL" id="MFC3853570.1"/>
    </source>
</evidence>
<proteinExistence type="predicted"/>
<dbReference type="Gene3D" id="1.10.8.60">
    <property type="match status" value="1"/>
</dbReference>
<dbReference type="Pfam" id="PF02954">
    <property type="entry name" value="HTH_8"/>
    <property type="match status" value="1"/>
</dbReference>
<dbReference type="InterPro" id="IPR027417">
    <property type="entry name" value="P-loop_NTPase"/>
</dbReference>
<dbReference type="InterPro" id="IPR025944">
    <property type="entry name" value="Sigma_54_int_dom_CS"/>
</dbReference>
<evidence type="ECO:0000256" key="2">
    <source>
        <dbReference type="ARBA" id="ARBA00022840"/>
    </source>
</evidence>
<keyword evidence="3" id="KW-0805">Transcription regulation</keyword>
<dbReference type="InterPro" id="IPR058031">
    <property type="entry name" value="AAA_lid_NorR"/>
</dbReference>
<dbReference type="PANTHER" id="PTHR32071:SF57">
    <property type="entry name" value="C4-DICARBOXYLATE TRANSPORT TRANSCRIPTIONAL REGULATORY PROTEIN DCTD"/>
    <property type="match status" value="1"/>
</dbReference>
<dbReference type="PROSITE" id="PS00675">
    <property type="entry name" value="SIGMA54_INTERACT_1"/>
    <property type="match status" value="1"/>
</dbReference>
<dbReference type="PROSITE" id="PS50110">
    <property type="entry name" value="RESPONSE_REGULATORY"/>
    <property type="match status" value="1"/>
</dbReference>
<dbReference type="InterPro" id="IPR002197">
    <property type="entry name" value="HTH_Fis"/>
</dbReference>
<dbReference type="Pfam" id="PF25601">
    <property type="entry name" value="AAA_lid_14"/>
    <property type="match status" value="1"/>
</dbReference>
<dbReference type="SMART" id="SM00382">
    <property type="entry name" value="AAA"/>
    <property type="match status" value="1"/>
</dbReference>
<dbReference type="InterPro" id="IPR002078">
    <property type="entry name" value="Sigma_54_int"/>
</dbReference>
<sequence length="460" mass="52016">MTLQEAQAQPSADILLVEDEPDVRAAIAQTLRLADLTVRTFSNANSVTDHLDIDWPGIIVTDINLPGKSGLDLLADIQQVDRELPVILITGHGDISMAVNAIRSGAYDFIEKPFSNDVIVDVVNRALEKRRLTLENRNLRMELQAYNAPGPRILGNTHNMHHLRQMLAQVASTAADILIQGETGTGKELVARYIHEHSPRRNGKFVAINCGAVPESIMESEIFGHEKGAFTDAKAQRIGKLEHANGGTLFLDEIESMPMAMQVRLLRVLEERKLERLGSNVLVDLDLRILAATKVDLRELANEGIFREDLYYRLNVVRVDIPPLRERKDDIPLLWQHFCLVASAQYKREVSPLSAERMHSLLNYEWPGNVRELRNLAERYVLMGESGSFEFERIITNESNPGFMTLPEQLDRFEKTLVEQALVRQKGSIKGTMADLGLPRKTLYDKMRKHGLEKQEYKDD</sequence>
<dbReference type="SUPFAM" id="SSF52172">
    <property type="entry name" value="CheY-like"/>
    <property type="match status" value="1"/>
</dbReference>
<evidence type="ECO:0000256" key="5">
    <source>
        <dbReference type="ARBA" id="ARBA00023163"/>
    </source>
</evidence>
<evidence type="ECO:0000256" key="3">
    <source>
        <dbReference type="ARBA" id="ARBA00023015"/>
    </source>
</evidence>
<dbReference type="Gene3D" id="3.40.50.2300">
    <property type="match status" value="1"/>
</dbReference>
<keyword evidence="4" id="KW-0238">DNA-binding</keyword>
<evidence type="ECO:0000313" key="10">
    <source>
        <dbReference type="Proteomes" id="UP001595617"/>
    </source>
</evidence>
<dbReference type="EMBL" id="JBHRYR010000003">
    <property type="protein sequence ID" value="MFC3853570.1"/>
    <property type="molecule type" value="Genomic_DNA"/>
</dbReference>
<dbReference type="InterPro" id="IPR001789">
    <property type="entry name" value="Sig_transdc_resp-reg_receiver"/>
</dbReference>
<dbReference type="SMART" id="SM00448">
    <property type="entry name" value="REC"/>
    <property type="match status" value="1"/>
</dbReference>
<dbReference type="SUPFAM" id="SSF46689">
    <property type="entry name" value="Homeodomain-like"/>
    <property type="match status" value="1"/>
</dbReference>
<dbReference type="RefSeq" id="WP_380696851.1">
    <property type="nucleotide sequence ID" value="NZ_JBHRYR010000003.1"/>
</dbReference>
<accession>A0ABV7ZZK6</accession>
<keyword evidence="5" id="KW-0804">Transcription</keyword>
<feature type="domain" description="Sigma-54 factor interaction" evidence="7">
    <location>
        <begin position="153"/>
        <end position="382"/>
    </location>
</feature>
<dbReference type="InterPro" id="IPR011006">
    <property type="entry name" value="CheY-like_superfamily"/>
</dbReference>
<keyword evidence="6" id="KW-0597">Phosphoprotein</keyword>
<dbReference type="InterPro" id="IPR009057">
    <property type="entry name" value="Homeodomain-like_sf"/>
</dbReference>
<keyword evidence="1" id="KW-0547">Nucleotide-binding</keyword>
<gene>
    <name evidence="9" type="ORF">ACFOOG_12055</name>
</gene>
<dbReference type="PROSITE" id="PS00688">
    <property type="entry name" value="SIGMA54_INTERACT_3"/>
    <property type="match status" value="1"/>
</dbReference>
<evidence type="ECO:0000256" key="1">
    <source>
        <dbReference type="ARBA" id="ARBA00022741"/>
    </source>
</evidence>
<keyword evidence="2" id="KW-0067">ATP-binding</keyword>
<evidence type="ECO:0000259" key="8">
    <source>
        <dbReference type="PROSITE" id="PS50110"/>
    </source>
</evidence>
<evidence type="ECO:0000259" key="7">
    <source>
        <dbReference type="PROSITE" id="PS50045"/>
    </source>
</evidence>
<dbReference type="SUPFAM" id="SSF52540">
    <property type="entry name" value="P-loop containing nucleoside triphosphate hydrolases"/>
    <property type="match status" value="1"/>
</dbReference>
<keyword evidence="10" id="KW-1185">Reference proteome</keyword>
<comment type="caution">
    <text evidence="9">The sequence shown here is derived from an EMBL/GenBank/DDBJ whole genome shotgun (WGS) entry which is preliminary data.</text>
</comment>
<dbReference type="PANTHER" id="PTHR32071">
    <property type="entry name" value="TRANSCRIPTIONAL REGULATORY PROTEIN"/>
    <property type="match status" value="1"/>
</dbReference>
<feature type="modified residue" description="4-aspartylphosphate" evidence="6">
    <location>
        <position position="62"/>
    </location>
</feature>
<dbReference type="Gene3D" id="3.40.50.300">
    <property type="entry name" value="P-loop containing nucleotide triphosphate hydrolases"/>
    <property type="match status" value="1"/>
</dbReference>
<dbReference type="PROSITE" id="PS00676">
    <property type="entry name" value="SIGMA54_INTERACT_2"/>
    <property type="match status" value="1"/>
</dbReference>
<dbReference type="Proteomes" id="UP001595617">
    <property type="component" value="Unassembled WGS sequence"/>
</dbReference>
<dbReference type="Pfam" id="PF00158">
    <property type="entry name" value="Sigma54_activat"/>
    <property type="match status" value="1"/>
</dbReference>
<organism evidence="9 10">
    <name type="scientific">Saccharospirillum mangrovi</name>
    <dbReference type="NCBI Taxonomy" id="2161747"/>
    <lineage>
        <taxon>Bacteria</taxon>
        <taxon>Pseudomonadati</taxon>
        <taxon>Pseudomonadota</taxon>
        <taxon>Gammaproteobacteria</taxon>
        <taxon>Oceanospirillales</taxon>
        <taxon>Saccharospirillaceae</taxon>
        <taxon>Saccharospirillum</taxon>
    </lineage>
</organism>
<dbReference type="InterPro" id="IPR025943">
    <property type="entry name" value="Sigma_54_int_dom_ATP-bd_2"/>
</dbReference>
<dbReference type="InterPro" id="IPR025662">
    <property type="entry name" value="Sigma_54_int_dom_ATP-bd_1"/>
</dbReference>
<dbReference type="PROSITE" id="PS50045">
    <property type="entry name" value="SIGMA54_INTERACT_4"/>
    <property type="match status" value="1"/>
</dbReference>